<organism evidence="4 5">
    <name type="scientific">Candolleomyces aberdarensis</name>
    <dbReference type="NCBI Taxonomy" id="2316362"/>
    <lineage>
        <taxon>Eukaryota</taxon>
        <taxon>Fungi</taxon>
        <taxon>Dikarya</taxon>
        <taxon>Basidiomycota</taxon>
        <taxon>Agaricomycotina</taxon>
        <taxon>Agaricomycetes</taxon>
        <taxon>Agaricomycetidae</taxon>
        <taxon>Agaricales</taxon>
        <taxon>Agaricineae</taxon>
        <taxon>Psathyrellaceae</taxon>
        <taxon>Candolleomyces</taxon>
    </lineage>
</organism>
<evidence type="ECO:0000313" key="4">
    <source>
        <dbReference type="EMBL" id="RXW18847.1"/>
    </source>
</evidence>
<gene>
    <name evidence="4" type="ORF">EST38_g7016</name>
</gene>
<feature type="region of interest" description="Disordered" evidence="2">
    <location>
        <begin position="207"/>
        <end position="229"/>
    </location>
</feature>
<name>A0A4Q2DG83_9AGAR</name>
<comment type="caution">
    <text evidence="4">The sequence shown here is derived from an EMBL/GenBank/DDBJ whole genome shotgun (WGS) entry which is preliminary data.</text>
</comment>
<feature type="compositionally biased region" description="Polar residues" evidence="2">
    <location>
        <begin position="65"/>
        <end position="74"/>
    </location>
</feature>
<feature type="compositionally biased region" description="Polar residues" evidence="2">
    <location>
        <begin position="217"/>
        <end position="226"/>
    </location>
</feature>
<proteinExistence type="predicted"/>
<keyword evidence="3" id="KW-0812">Transmembrane</keyword>
<feature type="compositionally biased region" description="Polar residues" evidence="2">
    <location>
        <begin position="116"/>
        <end position="131"/>
    </location>
</feature>
<keyword evidence="5" id="KW-1185">Reference proteome</keyword>
<feature type="compositionally biased region" description="Polar residues" evidence="2">
    <location>
        <begin position="737"/>
        <end position="748"/>
    </location>
</feature>
<keyword evidence="3" id="KW-1133">Transmembrane helix</keyword>
<keyword evidence="3" id="KW-0472">Membrane</keyword>
<keyword evidence="1" id="KW-0175">Coiled coil</keyword>
<sequence>MPATHYSTMPVNNYGNYGAVPVTSYGAMPASSYGTVPAPTFSTIPAPMFSTVPAPSFGGMPAAASGSSFDTSLRASGRSHPSPLRHSSTLPQQDVEYIPGLAGPGVPGNLYGKPASLSNQANSGSQNQVPSPNIMSFDQTTLDPASVTDVFSKFLQLDKELVQAPVESINTHRPIEVNQGTDDELGLAAFAGIPDPNADMASRLLSHQKCSSLRPPQASTSSTQLQDPPCIVPSDPAPSRAGPAHSDTQMAINVSLVLGDKAFESTFNSFREYVRSCYAHQLVTLQRDAMIIQMLISIVRDWTLGVVVSRILGGQLPTEGELVSICLLVVDMPEVILLFSASNLQPVPAGTPAAGWRATLGMDVALFFQTRVTAPVQAIVLAWHTSFLCSALSYTLCHVLTSPQMFPDYADSWPLDEMLQMKTLVLAKTGAYMHLYSDCSKSQFVNSFHMLLDSHQHPTGIMAYEMALDIQQKKSGSDYECHLFQHAAMGSVAAFAACSLGNANFVVVGSFLLGQNEIVNHQLRLAELVPGQMFLFSAVFCGFLTLALAGVEEFGHQVTVERILQSRTLMNLFYHKVRYTGEVMAYIRSNGTLSEKGAIEWLNKSVKARVAMAIQPYQQNTIGDLGTVVQPTRSKKFDQLFASLETSSDFERTYKPHENDSKTSGIMRESIKRDRRIAQERLEERLEERKKAQKLAKNSFLQGVGTRAFEGAGIARTALPSFPSLPMGIGQERQHAVQGNSAGSPMQQSDEDEESD</sequence>
<dbReference type="Proteomes" id="UP000290288">
    <property type="component" value="Unassembled WGS sequence"/>
</dbReference>
<evidence type="ECO:0000256" key="2">
    <source>
        <dbReference type="SAM" id="MobiDB-lite"/>
    </source>
</evidence>
<feature type="transmembrane region" description="Helical" evidence="3">
    <location>
        <begin position="533"/>
        <end position="551"/>
    </location>
</feature>
<evidence type="ECO:0000256" key="3">
    <source>
        <dbReference type="SAM" id="Phobius"/>
    </source>
</evidence>
<dbReference type="OrthoDB" id="10034042at2759"/>
<reference evidence="4 5" key="1">
    <citation type="submission" date="2019-01" db="EMBL/GenBank/DDBJ databases">
        <title>Draft genome sequence of Psathyrella aberdarensis IHI B618.</title>
        <authorList>
            <person name="Buettner E."/>
            <person name="Kellner H."/>
        </authorList>
    </citation>
    <scope>NUCLEOTIDE SEQUENCE [LARGE SCALE GENOMIC DNA]</scope>
    <source>
        <strain evidence="4 5">IHI B618</strain>
    </source>
</reference>
<evidence type="ECO:0000313" key="5">
    <source>
        <dbReference type="Proteomes" id="UP000290288"/>
    </source>
</evidence>
<evidence type="ECO:0000256" key="1">
    <source>
        <dbReference type="SAM" id="Coils"/>
    </source>
</evidence>
<accession>A0A4Q2DG83</accession>
<feature type="coiled-coil region" evidence="1">
    <location>
        <begin position="668"/>
        <end position="699"/>
    </location>
</feature>
<dbReference type="EMBL" id="SDEE01000237">
    <property type="protein sequence ID" value="RXW18847.1"/>
    <property type="molecule type" value="Genomic_DNA"/>
</dbReference>
<dbReference type="AlphaFoldDB" id="A0A4Q2DG83"/>
<feature type="region of interest" description="Disordered" evidence="2">
    <location>
        <begin position="63"/>
        <end position="131"/>
    </location>
</feature>
<feature type="transmembrane region" description="Helical" evidence="3">
    <location>
        <begin position="492"/>
        <end position="513"/>
    </location>
</feature>
<protein>
    <submittedName>
        <fullName evidence="4">Uncharacterized protein</fullName>
    </submittedName>
</protein>
<dbReference type="STRING" id="2316362.A0A4Q2DG83"/>
<feature type="region of interest" description="Disordered" evidence="2">
    <location>
        <begin position="725"/>
        <end position="756"/>
    </location>
</feature>